<dbReference type="RefSeq" id="WP_092617709.1">
    <property type="nucleotide sequence ID" value="NZ_FMYK01000003.1"/>
</dbReference>
<dbReference type="GO" id="GO:0003824">
    <property type="term" value="F:catalytic activity"/>
    <property type="evidence" value="ECO:0007669"/>
    <property type="project" value="InterPro"/>
</dbReference>
<dbReference type="SUPFAM" id="SSF75304">
    <property type="entry name" value="Amidase signature (AS) enzymes"/>
    <property type="match status" value="1"/>
</dbReference>
<organism evidence="3 4">
    <name type="scientific">Acinetobacter marinus</name>
    <dbReference type="NCBI Taxonomy" id="281375"/>
    <lineage>
        <taxon>Bacteria</taxon>
        <taxon>Pseudomonadati</taxon>
        <taxon>Pseudomonadota</taxon>
        <taxon>Gammaproteobacteria</taxon>
        <taxon>Moraxellales</taxon>
        <taxon>Moraxellaceae</taxon>
        <taxon>Acinetobacter</taxon>
    </lineage>
</organism>
<evidence type="ECO:0000259" key="2">
    <source>
        <dbReference type="Pfam" id="PF01425"/>
    </source>
</evidence>
<comment type="similarity">
    <text evidence="1">Belongs to the amidase family.</text>
</comment>
<proteinExistence type="inferred from homology"/>
<dbReference type="Gene3D" id="3.90.1300.10">
    <property type="entry name" value="Amidase signature (AS) domain"/>
    <property type="match status" value="1"/>
</dbReference>
<dbReference type="InterPro" id="IPR000120">
    <property type="entry name" value="Amidase"/>
</dbReference>
<gene>
    <name evidence="3" type="ORF">SAMN05421749_10393</name>
</gene>
<dbReference type="Pfam" id="PF01425">
    <property type="entry name" value="Amidase"/>
    <property type="match status" value="1"/>
</dbReference>
<keyword evidence="4" id="KW-1185">Reference proteome</keyword>
<evidence type="ECO:0000313" key="4">
    <source>
        <dbReference type="Proteomes" id="UP000242317"/>
    </source>
</evidence>
<dbReference type="AlphaFoldDB" id="A0A1G6IN29"/>
<dbReference type="InterPro" id="IPR020556">
    <property type="entry name" value="Amidase_CS"/>
</dbReference>
<dbReference type="PANTHER" id="PTHR11895">
    <property type="entry name" value="TRANSAMIDASE"/>
    <property type="match status" value="1"/>
</dbReference>
<dbReference type="EMBL" id="FMYK01000003">
    <property type="protein sequence ID" value="SDC07821.1"/>
    <property type="molecule type" value="Genomic_DNA"/>
</dbReference>
<evidence type="ECO:0000313" key="3">
    <source>
        <dbReference type="EMBL" id="SDC07821.1"/>
    </source>
</evidence>
<accession>A0A1G6IN29</accession>
<dbReference type="InterPro" id="IPR023631">
    <property type="entry name" value="Amidase_dom"/>
</dbReference>
<reference evidence="4" key="1">
    <citation type="submission" date="2016-09" db="EMBL/GenBank/DDBJ databases">
        <authorList>
            <person name="Varghese N."/>
            <person name="Submissions S."/>
        </authorList>
    </citation>
    <scope>NUCLEOTIDE SEQUENCE [LARGE SCALE GENOMIC DNA]</scope>
    <source>
        <strain evidence="4">ANC 3699</strain>
    </source>
</reference>
<sequence length="498" mass="54852">MKFEEYIQYDALGLAELVQTKQIPASELLEVAIHRAEAVNPKINAIITPMYERARNKVNALPAGRFTGVPFLAKDLYQEYAGVPSSYGSQSYIRQKFTPTENAEIVNRWENAGVLSFGLTNTPEFGIKGVTEPAAWGACKNPWHLKHNSGGSSGGSASAVAAGITPIAGANDGGGSIRIPASYCGLFGLKPSRGRTPWGPNRSELMHGAATQHVLTKSVRDSAAMLDVIHGFENSSLFRLPDPEQSYLELIQRPPQPLKIAYSTVSPVGTKVSKDAISAIEQTVKLLESLGHHVVEDQPNINGTQLAKDFITTWFSQCAHSLEQTRRELGKSVRESDFELDSRVIAAFGANTSAVDYIHNLQNWGKYVTAMNHFFNRYDLYLMPSTATVAPKNGEVATPSWQKPILKTLLTLGKADWLAQGALMEQLIKDNLKWVPFTQLANITGLPAMSVPLYWNKHNLPLGSQFIAPFAREDRLLQLAHQLEMAQPWMPNYQNIVV</sequence>
<dbReference type="PROSITE" id="PS00571">
    <property type="entry name" value="AMIDASES"/>
    <property type="match status" value="1"/>
</dbReference>
<evidence type="ECO:0000256" key="1">
    <source>
        <dbReference type="ARBA" id="ARBA00009199"/>
    </source>
</evidence>
<dbReference type="InterPro" id="IPR036928">
    <property type="entry name" value="AS_sf"/>
</dbReference>
<name>A0A1G6IN29_9GAMM</name>
<dbReference type="PANTHER" id="PTHR11895:SF7">
    <property type="entry name" value="GLUTAMYL-TRNA(GLN) AMIDOTRANSFERASE SUBUNIT A, MITOCHONDRIAL"/>
    <property type="match status" value="1"/>
</dbReference>
<dbReference type="OrthoDB" id="9811471at2"/>
<dbReference type="Proteomes" id="UP000242317">
    <property type="component" value="Unassembled WGS sequence"/>
</dbReference>
<protein>
    <submittedName>
        <fullName evidence="3">Amidase</fullName>
    </submittedName>
</protein>
<feature type="domain" description="Amidase" evidence="2">
    <location>
        <begin position="27"/>
        <end position="477"/>
    </location>
</feature>